<gene>
    <name evidence="2" type="ORF">T4B_5843</name>
    <name evidence="3" type="ORF">T4C_1751</name>
</gene>
<proteinExistence type="predicted"/>
<protein>
    <submittedName>
        <fullName evidence="2">Uncharacterized protein</fullName>
    </submittedName>
</protein>
<evidence type="ECO:0000313" key="3">
    <source>
        <dbReference type="EMBL" id="KRZ31354.1"/>
    </source>
</evidence>
<name>A0A0V1ITL3_TRIPS</name>
<dbReference type="AlphaFoldDB" id="A0A0V1ITL3"/>
<dbReference type="EMBL" id="JYDV01000120">
    <property type="protein sequence ID" value="KRZ31354.1"/>
    <property type="molecule type" value="Genomic_DNA"/>
</dbReference>
<reference evidence="4 5" key="1">
    <citation type="submission" date="2015-01" db="EMBL/GenBank/DDBJ databases">
        <title>Evolution of Trichinella species and genotypes.</title>
        <authorList>
            <person name="Korhonen P.K."/>
            <person name="Edoardo P."/>
            <person name="Giuseppe L.R."/>
            <person name="Gasser R.B."/>
        </authorList>
    </citation>
    <scope>NUCLEOTIDE SEQUENCE [LARGE SCALE GENOMIC DNA]</scope>
    <source>
        <strain evidence="3">ISS176</strain>
        <strain evidence="2">ISS588</strain>
    </source>
</reference>
<keyword evidence="4" id="KW-1185">Reference proteome</keyword>
<dbReference type="EMBL" id="JYDS01000091">
    <property type="protein sequence ID" value="KRZ26006.1"/>
    <property type="molecule type" value="Genomic_DNA"/>
</dbReference>
<evidence type="ECO:0000313" key="5">
    <source>
        <dbReference type="Proteomes" id="UP000054826"/>
    </source>
</evidence>
<accession>A0A0V1ITL3</accession>
<feature type="compositionally biased region" description="Basic and acidic residues" evidence="1">
    <location>
        <begin position="1"/>
        <end position="38"/>
    </location>
</feature>
<sequence length="114" mass="13295">MKRTAECERKRRRERERDETESEREKEKKRPIRTRDELEMTSSARTPLTDYFLQYAHIFALFQDLLTSFDLNAVNSSAGQRESIYQIDGANRKLTGNDFSEAVILNENVISSSS</sequence>
<evidence type="ECO:0000256" key="1">
    <source>
        <dbReference type="SAM" id="MobiDB-lite"/>
    </source>
</evidence>
<evidence type="ECO:0000313" key="4">
    <source>
        <dbReference type="Proteomes" id="UP000054805"/>
    </source>
</evidence>
<dbReference type="Proteomes" id="UP000054826">
    <property type="component" value="Unassembled WGS sequence"/>
</dbReference>
<comment type="caution">
    <text evidence="2">The sequence shown here is derived from an EMBL/GenBank/DDBJ whole genome shotgun (WGS) entry which is preliminary data.</text>
</comment>
<evidence type="ECO:0000313" key="2">
    <source>
        <dbReference type="EMBL" id="KRZ26006.1"/>
    </source>
</evidence>
<dbReference type="Proteomes" id="UP000054805">
    <property type="component" value="Unassembled WGS sequence"/>
</dbReference>
<organism evidence="2 4">
    <name type="scientific">Trichinella pseudospiralis</name>
    <name type="common">Parasitic roundworm</name>
    <dbReference type="NCBI Taxonomy" id="6337"/>
    <lineage>
        <taxon>Eukaryota</taxon>
        <taxon>Metazoa</taxon>
        <taxon>Ecdysozoa</taxon>
        <taxon>Nematoda</taxon>
        <taxon>Enoplea</taxon>
        <taxon>Dorylaimia</taxon>
        <taxon>Trichinellida</taxon>
        <taxon>Trichinellidae</taxon>
        <taxon>Trichinella</taxon>
    </lineage>
</organism>
<feature type="region of interest" description="Disordered" evidence="1">
    <location>
        <begin position="1"/>
        <end position="41"/>
    </location>
</feature>